<dbReference type="Pfam" id="PF03732">
    <property type="entry name" value="Retrotrans_gag"/>
    <property type="match status" value="1"/>
</dbReference>
<organism evidence="2 3">
    <name type="scientific">Punica granatum</name>
    <name type="common">Pomegranate</name>
    <dbReference type="NCBI Taxonomy" id="22663"/>
    <lineage>
        <taxon>Eukaryota</taxon>
        <taxon>Viridiplantae</taxon>
        <taxon>Streptophyta</taxon>
        <taxon>Embryophyta</taxon>
        <taxon>Tracheophyta</taxon>
        <taxon>Spermatophyta</taxon>
        <taxon>Magnoliopsida</taxon>
        <taxon>eudicotyledons</taxon>
        <taxon>Gunneridae</taxon>
        <taxon>Pentapetalae</taxon>
        <taxon>rosids</taxon>
        <taxon>malvids</taxon>
        <taxon>Myrtales</taxon>
        <taxon>Lythraceae</taxon>
        <taxon>Punica</taxon>
    </lineage>
</organism>
<comment type="caution">
    <text evidence="2">The sequence shown here is derived from an EMBL/GenBank/DDBJ whole genome shotgun (WGS) entry which is preliminary data.</text>
</comment>
<proteinExistence type="predicted"/>
<name>A0A2I0KNL3_PUNGR</name>
<dbReference type="InterPro" id="IPR005162">
    <property type="entry name" value="Retrotrans_gag_dom"/>
</dbReference>
<evidence type="ECO:0000259" key="1">
    <source>
        <dbReference type="Pfam" id="PF03732"/>
    </source>
</evidence>
<evidence type="ECO:0000313" key="3">
    <source>
        <dbReference type="Proteomes" id="UP000233551"/>
    </source>
</evidence>
<gene>
    <name evidence="2" type="ORF">CRG98_009544</name>
</gene>
<accession>A0A2I0KNL3</accession>
<feature type="domain" description="Retrotransposon gag" evidence="1">
    <location>
        <begin position="7"/>
        <end position="74"/>
    </location>
</feature>
<keyword evidence="3" id="KW-1185">Reference proteome</keyword>
<sequence>MAVDIKQGTAFGWYISLSANSVHTWNEIESKFHTQFYRTKSEVSLLDLSRLVQEPGEAAAAYIARFKKARHRCKVALSEVEFV</sequence>
<dbReference type="EMBL" id="PGOL01000475">
    <property type="protein sequence ID" value="PKI70081.1"/>
    <property type="molecule type" value="Genomic_DNA"/>
</dbReference>
<dbReference type="Proteomes" id="UP000233551">
    <property type="component" value="Unassembled WGS sequence"/>
</dbReference>
<reference evidence="2 3" key="1">
    <citation type="submission" date="2017-11" db="EMBL/GenBank/DDBJ databases">
        <title>De-novo sequencing of pomegranate (Punica granatum L.) genome.</title>
        <authorList>
            <person name="Akparov Z."/>
            <person name="Amiraslanov A."/>
            <person name="Hajiyeva S."/>
            <person name="Abbasov M."/>
            <person name="Kaur K."/>
            <person name="Hamwieh A."/>
            <person name="Solovyev V."/>
            <person name="Salamov A."/>
            <person name="Braich B."/>
            <person name="Kosarev P."/>
            <person name="Mahmoud A."/>
            <person name="Hajiyev E."/>
            <person name="Babayeva S."/>
            <person name="Izzatullayeva V."/>
            <person name="Mammadov A."/>
            <person name="Mammadov A."/>
            <person name="Sharifova S."/>
            <person name="Ojaghi J."/>
            <person name="Eynullazada K."/>
            <person name="Bayramov B."/>
            <person name="Abdulazimova A."/>
            <person name="Shahmuradov I."/>
        </authorList>
    </citation>
    <scope>NUCLEOTIDE SEQUENCE [LARGE SCALE GENOMIC DNA]</scope>
    <source>
        <strain evidence="3">cv. AG2017</strain>
        <tissue evidence="2">Leaf</tissue>
    </source>
</reference>
<protein>
    <recommendedName>
        <fullName evidence="1">Retrotransposon gag domain-containing protein</fullName>
    </recommendedName>
</protein>
<evidence type="ECO:0000313" key="2">
    <source>
        <dbReference type="EMBL" id="PKI70081.1"/>
    </source>
</evidence>
<dbReference type="AlphaFoldDB" id="A0A2I0KNL3"/>